<accession>A0A5C6NRQ3</accession>
<name>A0A5C6NRQ3_9TELE</name>
<dbReference type="AlphaFoldDB" id="A0A5C6NRQ3"/>
<reference evidence="2 3" key="1">
    <citation type="submission" date="2019-04" db="EMBL/GenBank/DDBJ databases">
        <title>Chromosome genome assembly for Takifugu flavidus.</title>
        <authorList>
            <person name="Xiao S."/>
        </authorList>
    </citation>
    <scope>NUCLEOTIDE SEQUENCE [LARGE SCALE GENOMIC DNA]</scope>
    <source>
        <strain evidence="2">HTHZ2018</strain>
        <tissue evidence="2">Muscle</tissue>
    </source>
</reference>
<evidence type="ECO:0000313" key="3">
    <source>
        <dbReference type="Proteomes" id="UP000324091"/>
    </source>
</evidence>
<proteinExistence type="predicted"/>
<organism evidence="2 3">
    <name type="scientific">Takifugu flavidus</name>
    <name type="common">sansaifugu</name>
    <dbReference type="NCBI Taxonomy" id="433684"/>
    <lineage>
        <taxon>Eukaryota</taxon>
        <taxon>Metazoa</taxon>
        <taxon>Chordata</taxon>
        <taxon>Craniata</taxon>
        <taxon>Vertebrata</taxon>
        <taxon>Euteleostomi</taxon>
        <taxon>Actinopterygii</taxon>
        <taxon>Neopterygii</taxon>
        <taxon>Teleostei</taxon>
        <taxon>Neoteleostei</taxon>
        <taxon>Acanthomorphata</taxon>
        <taxon>Eupercaria</taxon>
        <taxon>Tetraodontiformes</taxon>
        <taxon>Tetradontoidea</taxon>
        <taxon>Tetraodontidae</taxon>
        <taxon>Takifugu</taxon>
    </lineage>
</organism>
<keyword evidence="3" id="KW-1185">Reference proteome</keyword>
<comment type="caution">
    <text evidence="2">The sequence shown here is derived from an EMBL/GenBank/DDBJ whole genome shotgun (WGS) entry which is preliminary data.</text>
</comment>
<feature type="non-terminal residue" evidence="2">
    <location>
        <position position="218"/>
    </location>
</feature>
<keyword evidence="1" id="KW-1133">Transmembrane helix</keyword>
<gene>
    <name evidence="2" type="ORF">D4764_18G0001070</name>
</gene>
<evidence type="ECO:0000256" key="1">
    <source>
        <dbReference type="SAM" id="Phobius"/>
    </source>
</evidence>
<evidence type="ECO:0000313" key="2">
    <source>
        <dbReference type="EMBL" id="TWW69301.1"/>
    </source>
</evidence>
<sequence>MLFVYRQAKKFETVTNGGPTVPLSFQSRVFKRRQKPTITSDTTSDTIGEDSYDTKRILSYLKESSSSESSSSGSCMFSSTKDTVSTCKTKWLIFSSLVVLALMLPIIFYHLDFISFERPTNSDPVTTSPVYQKGPTVPLSFQSRVFKRRQKPTITSDTTSDTIGEDSYDTKRILSYIKESSSSESSSSGSCMFSSTKDTVSTCKTKWLIFSSLVVLAL</sequence>
<dbReference type="EMBL" id="RHFK02000010">
    <property type="protein sequence ID" value="TWW69301.1"/>
    <property type="molecule type" value="Genomic_DNA"/>
</dbReference>
<feature type="transmembrane region" description="Helical" evidence="1">
    <location>
        <begin position="91"/>
        <end position="111"/>
    </location>
</feature>
<keyword evidence="1" id="KW-0812">Transmembrane</keyword>
<protein>
    <submittedName>
        <fullName evidence="2">Uncharacterized protein</fullName>
    </submittedName>
</protein>
<keyword evidence="1" id="KW-0472">Membrane</keyword>
<dbReference type="Proteomes" id="UP000324091">
    <property type="component" value="Chromosome 18"/>
</dbReference>